<dbReference type="GO" id="GO:0005886">
    <property type="term" value="C:plasma membrane"/>
    <property type="evidence" value="ECO:0007669"/>
    <property type="project" value="UniProtKB-SubCell"/>
</dbReference>
<evidence type="ECO:0000313" key="9">
    <source>
        <dbReference type="EMBL" id="TDL81280.1"/>
    </source>
</evidence>
<gene>
    <name evidence="9" type="ORF">E2L08_06305</name>
</gene>
<feature type="transmembrane region" description="Helical" evidence="8">
    <location>
        <begin position="94"/>
        <end position="113"/>
    </location>
</feature>
<dbReference type="Gene3D" id="1.20.1530.20">
    <property type="match status" value="1"/>
</dbReference>
<feature type="transmembrane region" description="Helical" evidence="8">
    <location>
        <begin position="7"/>
        <end position="26"/>
    </location>
</feature>
<keyword evidence="6 8" id="KW-1133">Transmembrane helix</keyword>
<keyword evidence="4" id="KW-1003">Cell membrane</keyword>
<evidence type="ECO:0000256" key="1">
    <source>
        <dbReference type="ARBA" id="ARBA00004651"/>
    </source>
</evidence>
<sequence length="308" mass="31931">MSALLDVILPVFLVIGAGWLAVWRGLLDDNAVGGLMKFSQSVAIPCLLFRAIATLDLGQGFSWPLLISFYAGAVAGFVIGLAGARALGRPWEDAVVIGFAGLFSNTVLLGLPISERAFGAESLGFNFAIIAVHSPFGYALGVTAMELVRARGTPLSRVPAKIAGAMLHNALVIGIALGFAFNLSGLAIPSIAGDALDMVIRAALPAALFALGGVLYRYRPEGDLRIVALICTASLVIHPAIAYGLGIALGLEVGALRGAVVTAAMAPGMNAYIFANIYERAQRSAASGVLIATGVSIFSVWVWLLILP</sequence>
<proteinExistence type="inferred from homology"/>
<comment type="similarity">
    <text evidence="2">Belongs to the auxin efflux carrier (TC 2.A.69) family.</text>
</comment>
<comment type="subcellular location">
    <subcellularLocation>
        <location evidence="1">Cell membrane</location>
        <topology evidence="1">Multi-pass membrane protein</topology>
    </subcellularLocation>
</comment>
<keyword evidence="5 8" id="KW-0812">Transmembrane</keyword>
<feature type="transmembrane region" description="Helical" evidence="8">
    <location>
        <begin position="169"/>
        <end position="192"/>
    </location>
</feature>
<evidence type="ECO:0000256" key="8">
    <source>
        <dbReference type="SAM" id="Phobius"/>
    </source>
</evidence>
<dbReference type="AlphaFoldDB" id="A0A4R6ABT6"/>
<organism evidence="9 10">
    <name type="scientific">Palleronia sediminis</name>
    <dbReference type="NCBI Taxonomy" id="2547833"/>
    <lineage>
        <taxon>Bacteria</taxon>
        <taxon>Pseudomonadati</taxon>
        <taxon>Pseudomonadota</taxon>
        <taxon>Alphaproteobacteria</taxon>
        <taxon>Rhodobacterales</taxon>
        <taxon>Roseobacteraceae</taxon>
        <taxon>Palleronia</taxon>
    </lineage>
</organism>
<dbReference type="RefSeq" id="WP_133396223.1">
    <property type="nucleotide sequence ID" value="NZ_SNAA01000005.1"/>
</dbReference>
<comment type="caution">
    <text evidence="9">The sequence shown here is derived from an EMBL/GenBank/DDBJ whole genome shotgun (WGS) entry which is preliminary data.</text>
</comment>
<feature type="transmembrane region" description="Helical" evidence="8">
    <location>
        <begin position="228"/>
        <end position="249"/>
    </location>
</feature>
<feature type="transmembrane region" description="Helical" evidence="8">
    <location>
        <begin position="287"/>
        <end position="306"/>
    </location>
</feature>
<evidence type="ECO:0000256" key="3">
    <source>
        <dbReference type="ARBA" id="ARBA00022448"/>
    </source>
</evidence>
<keyword evidence="7 8" id="KW-0472">Membrane</keyword>
<evidence type="ECO:0000256" key="7">
    <source>
        <dbReference type="ARBA" id="ARBA00023136"/>
    </source>
</evidence>
<dbReference type="Pfam" id="PF03547">
    <property type="entry name" value="Mem_trans"/>
    <property type="match status" value="2"/>
</dbReference>
<evidence type="ECO:0000256" key="4">
    <source>
        <dbReference type="ARBA" id="ARBA00022475"/>
    </source>
</evidence>
<feature type="transmembrane region" description="Helical" evidence="8">
    <location>
        <begin position="255"/>
        <end position="275"/>
    </location>
</feature>
<reference evidence="9 10" key="1">
    <citation type="submission" date="2019-03" db="EMBL/GenBank/DDBJ databases">
        <title>Primorskyibacter sp. SS33 isolated from sediments.</title>
        <authorList>
            <person name="Xunke S."/>
        </authorList>
    </citation>
    <scope>NUCLEOTIDE SEQUENCE [LARGE SCALE GENOMIC DNA]</scope>
    <source>
        <strain evidence="9 10">SS33</strain>
    </source>
</reference>
<evidence type="ECO:0000256" key="2">
    <source>
        <dbReference type="ARBA" id="ARBA00010145"/>
    </source>
</evidence>
<dbReference type="InterPro" id="IPR038770">
    <property type="entry name" value="Na+/solute_symporter_sf"/>
</dbReference>
<feature type="transmembrane region" description="Helical" evidence="8">
    <location>
        <begin position="61"/>
        <end position="82"/>
    </location>
</feature>
<dbReference type="OrthoDB" id="9810457at2"/>
<evidence type="ECO:0000256" key="5">
    <source>
        <dbReference type="ARBA" id="ARBA00022692"/>
    </source>
</evidence>
<keyword evidence="3" id="KW-0813">Transport</keyword>
<keyword evidence="10" id="KW-1185">Reference proteome</keyword>
<accession>A0A4R6ABT6</accession>
<feature type="transmembrane region" description="Helical" evidence="8">
    <location>
        <begin position="125"/>
        <end position="148"/>
    </location>
</feature>
<dbReference type="PANTHER" id="PTHR36838:SF3">
    <property type="entry name" value="TRANSPORTER AUXIN EFFLUX CARRIER EC FAMILY"/>
    <property type="match status" value="1"/>
</dbReference>
<evidence type="ECO:0000256" key="6">
    <source>
        <dbReference type="ARBA" id="ARBA00022989"/>
    </source>
</evidence>
<dbReference type="EMBL" id="SNAA01000005">
    <property type="protein sequence ID" value="TDL81280.1"/>
    <property type="molecule type" value="Genomic_DNA"/>
</dbReference>
<dbReference type="Proteomes" id="UP000295701">
    <property type="component" value="Unassembled WGS sequence"/>
</dbReference>
<feature type="transmembrane region" description="Helical" evidence="8">
    <location>
        <begin position="198"/>
        <end position="216"/>
    </location>
</feature>
<evidence type="ECO:0000313" key="10">
    <source>
        <dbReference type="Proteomes" id="UP000295701"/>
    </source>
</evidence>
<dbReference type="PANTHER" id="PTHR36838">
    <property type="entry name" value="AUXIN EFFLUX CARRIER FAMILY PROTEIN"/>
    <property type="match status" value="1"/>
</dbReference>
<dbReference type="InterPro" id="IPR004776">
    <property type="entry name" value="Mem_transp_PIN-like"/>
</dbReference>
<protein>
    <submittedName>
        <fullName evidence="9">AEC family transporter</fullName>
    </submittedName>
</protein>
<name>A0A4R6ABT6_9RHOB</name>
<dbReference type="GO" id="GO:0055085">
    <property type="term" value="P:transmembrane transport"/>
    <property type="evidence" value="ECO:0007669"/>
    <property type="project" value="InterPro"/>
</dbReference>